<comment type="caution">
    <text evidence="1">The sequence shown here is derived from an EMBL/GenBank/DDBJ whole genome shotgun (WGS) entry which is preliminary data.</text>
</comment>
<protein>
    <submittedName>
        <fullName evidence="1">Uncharacterized protein</fullName>
    </submittedName>
</protein>
<dbReference type="EMBL" id="CAKXZS010000023">
    <property type="protein sequence ID" value="CAH2402044.1"/>
    <property type="molecule type" value="Genomic_DNA"/>
</dbReference>
<name>A0ABM9DZ20_9HYPH</name>
<evidence type="ECO:0000313" key="1">
    <source>
        <dbReference type="EMBL" id="CAH2402044.1"/>
    </source>
</evidence>
<proteinExistence type="predicted"/>
<organism evidence="1 2">
    <name type="scientific">Mesorhizobium ventifaucium</name>
    <dbReference type="NCBI Taxonomy" id="666020"/>
    <lineage>
        <taxon>Bacteria</taxon>
        <taxon>Pseudomonadati</taxon>
        <taxon>Pseudomonadota</taxon>
        <taxon>Alphaproteobacteria</taxon>
        <taxon>Hyphomicrobiales</taxon>
        <taxon>Phyllobacteriaceae</taxon>
        <taxon>Mesorhizobium</taxon>
    </lineage>
</organism>
<accession>A0ABM9DZ20</accession>
<dbReference type="Proteomes" id="UP001152604">
    <property type="component" value="Unassembled WGS sequence"/>
</dbReference>
<keyword evidence="2" id="KW-1185">Reference proteome</keyword>
<reference evidence="1" key="1">
    <citation type="submission" date="2022-03" db="EMBL/GenBank/DDBJ databases">
        <authorList>
            <person name="Brunel B."/>
        </authorList>
    </citation>
    <scope>NUCLEOTIDE SEQUENCE</scope>
    <source>
        <strain evidence="1">STM4922sample</strain>
    </source>
</reference>
<sequence length="104" mass="11967">MLRSWTLRICFTEPSAFRPLQIKFKQPGVEFDRRYRKFTSSTLQAMGAAVPIMAFGVRQIRFTAQPCSAKLFPSDRVPRHHLNQFINPSKPLESQGSRTWLLAA</sequence>
<evidence type="ECO:0000313" key="2">
    <source>
        <dbReference type="Proteomes" id="UP001152604"/>
    </source>
</evidence>
<gene>
    <name evidence="1" type="ORF">MES4922_30418</name>
</gene>